<dbReference type="EMBL" id="CP001968">
    <property type="protein sequence ID" value="ADD67482.1"/>
    <property type="molecule type" value="Genomic_DNA"/>
</dbReference>
<dbReference type="KEGG" id="dap:Dacet_0696"/>
<dbReference type="RefSeq" id="WP_013010022.1">
    <property type="nucleotide sequence ID" value="NC_013943.1"/>
</dbReference>
<dbReference type="PaxDb" id="522772-Dacet_0696"/>
<gene>
    <name evidence="1" type="ordered locus">Dacet_0696</name>
</gene>
<proteinExistence type="predicted"/>
<dbReference type="AlphaFoldDB" id="D4H4T8"/>
<evidence type="ECO:0000313" key="2">
    <source>
        <dbReference type="Proteomes" id="UP000002012"/>
    </source>
</evidence>
<dbReference type="HOGENOM" id="CLU_1382145_0_0_0"/>
<reference evidence="1 2" key="1">
    <citation type="journal article" date="2010" name="Stand. Genomic Sci.">
        <title>Complete genome sequence of Denitrovibrio acetiphilus type strain (N2460).</title>
        <authorList>
            <person name="Kiss H."/>
            <person name="Lang E."/>
            <person name="Lapidus A."/>
            <person name="Copeland A."/>
            <person name="Nolan M."/>
            <person name="Glavina Del Rio T."/>
            <person name="Chen F."/>
            <person name="Lucas S."/>
            <person name="Tice H."/>
            <person name="Cheng J.F."/>
            <person name="Han C."/>
            <person name="Goodwin L."/>
            <person name="Pitluck S."/>
            <person name="Liolios K."/>
            <person name="Pati A."/>
            <person name="Ivanova N."/>
            <person name="Mavromatis K."/>
            <person name="Chen A."/>
            <person name="Palaniappan K."/>
            <person name="Land M."/>
            <person name="Hauser L."/>
            <person name="Chang Y.J."/>
            <person name="Jeffries C.D."/>
            <person name="Detter J.C."/>
            <person name="Brettin T."/>
            <person name="Spring S."/>
            <person name="Rohde M."/>
            <person name="Goker M."/>
            <person name="Woyke T."/>
            <person name="Bristow J."/>
            <person name="Eisen J.A."/>
            <person name="Markowitz V."/>
            <person name="Hugenholtz P."/>
            <person name="Kyrpides N.C."/>
            <person name="Klenk H.P."/>
        </authorList>
    </citation>
    <scope>NUCLEOTIDE SEQUENCE [LARGE SCALE GENOMIC DNA]</scope>
    <source>
        <strain evidence="2">DSM 12809 / NBRC 114555 / N2460</strain>
    </source>
</reference>
<name>D4H4T8_DENA2</name>
<keyword evidence="2" id="KW-1185">Reference proteome</keyword>
<evidence type="ECO:0008006" key="3">
    <source>
        <dbReference type="Google" id="ProtNLM"/>
    </source>
</evidence>
<dbReference type="PROSITE" id="PS51257">
    <property type="entry name" value="PROKAR_LIPOPROTEIN"/>
    <property type="match status" value="1"/>
</dbReference>
<dbReference type="Proteomes" id="UP000002012">
    <property type="component" value="Chromosome"/>
</dbReference>
<evidence type="ECO:0000313" key="1">
    <source>
        <dbReference type="EMBL" id="ADD67482.1"/>
    </source>
</evidence>
<dbReference type="InParanoid" id="D4H4T8"/>
<sequence precursor="true">MHNRIILAFTMFVVFLVLTACGGGGGSSVSTMEGTTPINLSDRDTLYGTYQVTFMATNCSNGISYTTDDDRVDEFTAFVGYGNANLYRDIYLEAEGEVLIDVADITPYEGLDTLDTSDMYQIDSYNFVNTIYNVYEGYYYCNYTYRYRKLSDAIIRDYFRLIRSRSAEQPEGHVYIDSTNIPDFTKQGFNIFKMVID</sequence>
<accession>D4H4T8</accession>
<protein>
    <recommendedName>
        <fullName evidence="3">Lipoprotein</fullName>
    </recommendedName>
</protein>
<organism evidence="1 2">
    <name type="scientific">Denitrovibrio acetiphilus (strain DSM 12809 / NBRC 114555 / N2460)</name>
    <dbReference type="NCBI Taxonomy" id="522772"/>
    <lineage>
        <taxon>Bacteria</taxon>
        <taxon>Pseudomonadati</taxon>
        <taxon>Deferribacterota</taxon>
        <taxon>Deferribacteres</taxon>
        <taxon>Deferribacterales</taxon>
        <taxon>Geovibrionaceae</taxon>
        <taxon>Denitrovibrio</taxon>
    </lineage>
</organism>